<dbReference type="EMBL" id="JALBWM010000058">
    <property type="protein sequence ID" value="MCO1335326.1"/>
    <property type="molecule type" value="Genomic_DNA"/>
</dbReference>
<keyword evidence="1" id="KW-0489">Methyltransferase</keyword>
<dbReference type="Gene3D" id="3.40.50.150">
    <property type="entry name" value="Vaccinia Virus protein VP39"/>
    <property type="match status" value="1"/>
</dbReference>
<reference evidence="1" key="1">
    <citation type="journal article" date="2022" name="Arch. Microbiol.">
        <title>Microbulbifer okhotskensis sp. nov., isolated from a deep bottom sediment of the Okhotsk Sea.</title>
        <authorList>
            <person name="Romanenko L."/>
            <person name="Kurilenko V."/>
            <person name="Otstavnykh N."/>
            <person name="Velansky P."/>
            <person name="Isaeva M."/>
            <person name="Mikhailov V."/>
        </authorList>
    </citation>
    <scope>NUCLEOTIDE SEQUENCE</scope>
    <source>
        <strain evidence="1">OS29</strain>
    </source>
</reference>
<dbReference type="Proteomes" id="UP001139028">
    <property type="component" value="Unassembled WGS sequence"/>
</dbReference>
<dbReference type="Pfam" id="PF13489">
    <property type="entry name" value="Methyltransf_23"/>
    <property type="match status" value="1"/>
</dbReference>
<dbReference type="SUPFAM" id="SSF53335">
    <property type="entry name" value="S-adenosyl-L-methionine-dependent methyltransferases"/>
    <property type="match status" value="1"/>
</dbReference>
<dbReference type="GO" id="GO:0032259">
    <property type="term" value="P:methylation"/>
    <property type="evidence" value="ECO:0007669"/>
    <property type="project" value="UniProtKB-KW"/>
</dbReference>
<dbReference type="InterPro" id="IPR029063">
    <property type="entry name" value="SAM-dependent_MTases_sf"/>
</dbReference>
<sequence>MSTLEINQLDNFQQGKQAALAGEIDLAREFLRPIADLNPFHPATYFLCYAESKNGSILNCDKYSLTFISRHPHHVGMRTISAMLNIAKGDIDQAEKDIRIALKCNPEHKRALKILEQTKLIRIENSAREAIEILDTSKSHPAFSKLSRSKAAKQLKKIDPLEDWDNHELQAKIAFFHNCSNVRHSLRNFDSDLITSAVELGYCTWPRKLHKYVRGCDVLDVGCGFGGYAMGYLCAGANSYTGIDPAMSLDSKRVRNKRIRKWVNAPMSGQDIMEVIPDIDLRQCSTRDLVGSKTFDTICLHNVTEHLLEIEGVFEDIAGLLAKGGKLVFLHHNFYGWSGHHMPPHNPIVLDENNPDHLKFCDWNHINIVRELPHDHYLYTNLNRIRIDELRTLTRKYFNIETWELQPSHDTVLERLTPQIETRAREEIPDITLDELQTNVVFCVAYAK</sequence>
<dbReference type="Gene3D" id="1.25.40.10">
    <property type="entry name" value="Tetratricopeptide repeat domain"/>
    <property type="match status" value="1"/>
</dbReference>
<dbReference type="RefSeq" id="WP_252469199.1">
    <property type="nucleotide sequence ID" value="NZ_JALBWM010000058.1"/>
</dbReference>
<dbReference type="AlphaFoldDB" id="A0A9X2J8A1"/>
<dbReference type="InterPro" id="IPR011990">
    <property type="entry name" value="TPR-like_helical_dom_sf"/>
</dbReference>
<keyword evidence="2" id="KW-1185">Reference proteome</keyword>
<keyword evidence="1" id="KW-0808">Transferase</keyword>
<evidence type="ECO:0000313" key="1">
    <source>
        <dbReference type="EMBL" id="MCO1335326.1"/>
    </source>
</evidence>
<evidence type="ECO:0000313" key="2">
    <source>
        <dbReference type="Proteomes" id="UP001139028"/>
    </source>
</evidence>
<name>A0A9X2J8A1_9GAMM</name>
<accession>A0A9X2J8A1</accession>
<comment type="caution">
    <text evidence="1">The sequence shown here is derived from an EMBL/GenBank/DDBJ whole genome shotgun (WGS) entry which is preliminary data.</text>
</comment>
<dbReference type="GO" id="GO:0008168">
    <property type="term" value="F:methyltransferase activity"/>
    <property type="evidence" value="ECO:0007669"/>
    <property type="project" value="UniProtKB-KW"/>
</dbReference>
<organism evidence="1 2">
    <name type="scientific">Microbulbifer okhotskensis</name>
    <dbReference type="NCBI Taxonomy" id="2926617"/>
    <lineage>
        <taxon>Bacteria</taxon>
        <taxon>Pseudomonadati</taxon>
        <taxon>Pseudomonadota</taxon>
        <taxon>Gammaproteobacteria</taxon>
        <taxon>Cellvibrionales</taxon>
        <taxon>Microbulbiferaceae</taxon>
        <taxon>Microbulbifer</taxon>
    </lineage>
</organism>
<proteinExistence type="predicted"/>
<gene>
    <name evidence="1" type="ORF">MO867_13390</name>
</gene>
<dbReference type="CDD" id="cd02440">
    <property type="entry name" value="AdoMet_MTases"/>
    <property type="match status" value="1"/>
</dbReference>
<protein>
    <submittedName>
        <fullName evidence="1">Class I SAM-dependent methyltransferase</fullName>
    </submittedName>
</protein>
<dbReference type="SUPFAM" id="SSF48452">
    <property type="entry name" value="TPR-like"/>
    <property type="match status" value="1"/>
</dbReference>